<organism evidence="2">
    <name type="scientific">Steinernema carpocapsae</name>
    <name type="common">Entomopathogenic nematode</name>
    <dbReference type="NCBI Taxonomy" id="34508"/>
    <lineage>
        <taxon>Eukaryota</taxon>
        <taxon>Metazoa</taxon>
        <taxon>Ecdysozoa</taxon>
        <taxon>Nematoda</taxon>
        <taxon>Chromadorea</taxon>
        <taxon>Rhabditida</taxon>
        <taxon>Tylenchina</taxon>
        <taxon>Panagrolaimomorpha</taxon>
        <taxon>Strongyloidoidea</taxon>
        <taxon>Steinernematidae</taxon>
        <taxon>Steinernema</taxon>
    </lineage>
</organism>
<dbReference type="AlphaFoldDB" id="A0A4U8V2J1"/>
<comment type="caution">
    <text evidence="2">The sequence shown here is derived from an EMBL/GenBank/DDBJ whole genome shotgun (WGS) entry which is preliminary data.</text>
</comment>
<keyword evidence="1" id="KW-0472">Membrane</keyword>
<reference evidence="2" key="1">
    <citation type="submission" date="2013-11" db="EMBL/GenBank/DDBJ databases">
        <authorList>
            <person name="Sternberg P."/>
            <person name="Dillman A."/>
            <person name="Macchietto M."/>
        </authorList>
    </citation>
    <scope>NUCLEOTIDE SEQUENCE</scope>
    <source>
        <strain evidence="2">ALL</strain>
    </source>
</reference>
<keyword evidence="1" id="KW-1133">Transmembrane helix</keyword>
<name>A0A4U8V2J1_STECR</name>
<proteinExistence type="predicted"/>
<accession>A0A4U8V2J1</accession>
<reference evidence="2" key="2">
    <citation type="journal article" date="2015" name="Genome Biol.">
        <title>Comparative genomics of Steinernema reveals deeply conserved gene regulatory networks.</title>
        <authorList>
            <person name="Dillman A.R."/>
            <person name="Macchietto M."/>
            <person name="Porter C.F."/>
            <person name="Rogers A."/>
            <person name="Williams B."/>
            <person name="Antoshechkin I."/>
            <person name="Lee M.M."/>
            <person name="Goodwin Z."/>
            <person name="Lu X."/>
            <person name="Lewis E.E."/>
            <person name="Goodrich-Blair H."/>
            <person name="Stock S.P."/>
            <person name="Adams B.J."/>
            <person name="Sternberg P.W."/>
            <person name="Mortazavi A."/>
        </authorList>
    </citation>
    <scope>NUCLEOTIDE SEQUENCE [LARGE SCALE GENOMIC DNA]</scope>
    <source>
        <strain evidence="2">ALL</strain>
    </source>
</reference>
<gene>
    <name evidence="2" type="ORF">L596_006591</name>
</gene>
<keyword evidence="1" id="KW-0812">Transmembrane</keyword>
<feature type="transmembrane region" description="Helical" evidence="1">
    <location>
        <begin position="32"/>
        <end position="60"/>
    </location>
</feature>
<sequence>MSNGFQENQDYVSQGDRQVWESTKGHQRKPHFLQVIPVLVFLNFTFPGIMITGLLILLLIASVSAVKGVIDDPVDYEPFDVPLPDLEKESKKMTTLTHQCAAFKEHYRYFCRTSNIAKYNEEVRIICERYDLLCKDRVPATVDHIRRQKLYWHHSGMPKATEEKLVSCFESCRETDPLCVHACECINMNWIMDAECGPGANANALSNCQRWYQKCKAFWKPLPDLTPYPRGEFAPPPLDRGVFFAYDPLSTYKTFNIPRDHGVSFWRGTQSTIVNWPEGKIHGATTWDVPFMGIEGIYNAYDVGFPNYSAAARHFQKQFPDSLNSGTGRS</sequence>
<dbReference type="EMBL" id="AZBU02000001">
    <property type="protein sequence ID" value="TMS40180.1"/>
    <property type="molecule type" value="Genomic_DNA"/>
</dbReference>
<protein>
    <submittedName>
        <fullName evidence="2">Uncharacterized protein</fullName>
    </submittedName>
</protein>
<evidence type="ECO:0000256" key="1">
    <source>
        <dbReference type="SAM" id="Phobius"/>
    </source>
</evidence>
<evidence type="ECO:0000313" key="2">
    <source>
        <dbReference type="EMBL" id="TMS40180.1"/>
    </source>
</evidence>
<reference evidence="2" key="3">
    <citation type="journal article" date="2019" name="G3 (Bethesda)">
        <title>Hybrid Assembly of the Genome of the Entomopathogenic Nematode Steinernema carpocapsae Identifies the X-Chromosome.</title>
        <authorList>
            <person name="Serra L."/>
            <person name="Macchietto M."/>
            <person name="Macias-Munoz A."/>
            <person name="McGill C.J."/>
            <person name="Rodriguez I.M."/>
            <person name="Rodriguez B."/>
            <person name="Murad R."/>
            <person name="Mortazavi A."/>
        </authorList>
    </citation>
    <scope>NUCLEOTIDE SEQUENCE [LARGE SCALE GENOMIC DNA]</scope>
    <source>
        <strain evidence="2">ALL</strain>
    </source>
</reference>
<dbReference type="OrthoDB" id="5805133at2759"/>